<comment type="caution">
    <text evidence="1">The sequence shown here is derived from an EMBL/GenBank/DDBJ whole genome shotgun (WGS) entry which is preliminary data.</text>
</comment>
<protein>
    <submittedName>
        <fullName evidence="1">Uncharacterized protein</fullName>
    </submittedName>
</protein>
<sequence>MIDIKLIRVSNVADLVRSACQFSGSMGVLYSKERGNVHRLMVLGEKVGKLRLTYYQDYEKAPNYVVYSANDHESFSFVDSIGQDTGYQTYKIQILHIKNDAFSIPKSEKYNVSVVELTNYEEIVKGIASSAASSETIGTVYAFPHNGSTHIGAFGFFPDDDSLTFTHAEIPEFEGNFCFFRYDYNTGSITKTNGIKDTTSLYTRIINLDEPYGFLEKQTKQKNGTNK</sequence>
<dbReference type="AlphaFoldDB" id="T1A2L1"/>
<organism evidence="1">
    <name type="scientific">mine drainage metagenome</name>
    <dbReference type="NCBI Taxonomy" id="410659"/>
    <lineage>
        <taxon>unclassified sequences</taxon>
        <taxon>metagenomes</taxon>
        <taxon>ecological metagenomes</taxon>
    </lineage>
</organism>
<dbReference type="EMBL" id="AUZZ01008971">
    <property type="protein sequence ID" value="EQD35324.1"/>
    <property type="molecule type" value="Genomic_DNA"/>
</dbReference>
<reference evidence="1" key="1">
    <citation type="submission" date="2013-08" db="EMBL/GenBank/DDBJ databases">
        <authorList>
            <person name="Mendez C."/>
            <person name="Richter M."/>
            <person name="Ferrer M."/>
            <person name="Sanchez J."/>
        </authorList>
    </citation>
    <scope>NUCLEOTIDE SEQUENCE</scope>
</reference>
<gene>
    <name evidence="1" type="ORF">B2A_12439</name>
</gene>
<proteinExistence type="predicted"/>
<accession>T1A2L1</accession>
<name>T1A2L1_9ZZZZ</name>
<evidence type="ECO:0000313" key="1">
    <source>
        <dbReference type="EMBL" id="EQD35324.1"/>
    </source>
</evidence>
<reference evidence="1" key="2">
    <citation type="journal article" date="2014" name="ISME J.">
        <title>Microbial stratification in low pH oxic and suboxic macroscopic growths along an acid mine drainage.</title>
        <authorList>
            <person name="Mendez-Garcia C."/>
            <person name="Mesa V."/>
            <person name="Sprenger R.R."/>
            <person name="Richter M."/>
            <person name="Diez M.S."/>
            <person name="Solano J."/>
            <person name="Bargiela R."/>
            <person name="Golyshina O.V."/>
            <person name="Manteca A."/>
            <person name="Ramos J.L."/>
            <person name="Gallego J.R."/>
            <person name="Llorente I."/>
            <person name="Martins Dos Santos V.A."/>
            <person name="Jensen O.N."/>
            <person name="Pelaez A.I."/>
            <person name="Sanchez J."/>
            <person name="Ferrer M."/>
        </authorList>
    </citation>
    <scope>NUCLEOTIDE SEQUENCE</scope>
</reference>